<sequence length="213" mass="25034">MAMPIYTLIALDIPKWVIKALEKIIRAFLWRGRKEVRGGHCPIAWDRVARPLRLGGLGIHNLETMGWALRMRWLWLQKTQPDKPWADFIINVPKKVQAMFIISVVTEIGNGENTLFWSDHWIMGRSVADLALSLLPHVKRKAFRTRTVWEALDNDAWLQDFRRGLSVPTIWEFMQLWEAVHEVELRPDDQDEHCWLPDASGKYTTRSAYLRFF</sequence>
<reference evidence="1" key="1">
    <citation type="journal article" date="2018" name="DNA Res.">
        <title>Multiple hybrid de novo genome assembly of finger millet, an orphan allotetraploid crop.</title>
        <authorList>
            <person name="Hatakeyama M."/>
            <person name="Aluri S."/>
            <person name="Balachadran M.T."/>
            <person name="Sivarajan S.R."/>
            <person name="Patrignani A."/>
            <person name="Gruter S."/>
            <person name="Poveda L."/>
            <person name="Shimizu-Inatsugi R."/>
            <person name="Baeten J."/>
            <person name="Francoijs K.J."/>
            <person name="Nataraja K.N."/>
            <person name="Reddy Y.A.N."/>
            <person name="Phadnis S."/>
            <person name="Ravikumar R.L."/>
            <person name="Schlapbach R."/>
            <person name="Sreeman S.M."/>
            <person name="Shimizu K.K."/>
        </authorList>
    </citation>
    <scope>NUCLEOTIDE SEQUENCE</scope>
</reference>
<protein>
    <submittedName>
        <fullName evidence="1">Uncharacterized protein</fullName>
    </submittedName>
</protein>
<proteinExistence type="predicted"/>
<evidence type="ECO:0000313" key="1">
    <source>
        <dbReference type="EMBL" id="GJN13770.1"/>
    </source>
</evidence>
<gene>
    <name evidence="1" type="primary">gb00513</name>
    <name evidence="1" type="ORF">PR202_gb00513</name>
</gene>
<accession>A0AAV5DU96</accession>
<comment type="caution">
    <text evidence="1">The sequence shown here is derived from an EMBL/GenBank/DDBJ whole genome shotgun (WGS) entry which is preliminary data.</text>
</comment>
<dbReference type="EMBL" id="BQKI01000071">
    <property type="protein sequence ID" value="GJN13770.1"/>
    <property type="molecule type" value="Genomic_DNA"/>
</dbReference>
<organism evidence="1 2">
    <name type="scientific">Eleusine coracana subsp. coracana</name>
    <dbReference type="NCBI Taxonomy" id="191504"/>
    <lineage>
        <taxon>Eukaryota</taxon>
        <taxon>Viridiplantae</taxon>
        <taxon>Streptophyta</taxon>
        <taxon>Embryophyta</taxon>
        <taxon>Tracheophyta</taxon>
        <taxon>Spermatophyta</taxon>
        <taxon>Magnoliopsida</taxon>
        <taxon>Liliopsida</taxon>
        <taxon>Poales</taxon>
        <taxon>Poaceae</taxon>
        <taxon>PACMAD clade</taxon>
        <taxon>Chloridoideae</taxon>
        <taxon>Cynodonteae</taxon>
        <taxon>Eleusininae</taxon>
        <taxon>Eleusine</taxon>
    </lineage>
</organism>
<dbReference type="AlphaFoldDB" id="A0AAV5DU96"/>
<dbReference type="PANTHER" id="PTHR33116:SF78">
    <property type="entry name" value="OS12G0587133 PROTEIN"/>
    <property type="match status" value="1"/>
</dbReference>
<keyword evidence="2" id="KW-1185">Reference proteome</keyword>
<reference evidence="1" key="2">
    <citation type="submission" date="2021-12" db="EMBL/GenBank/DDBJ databases">
        <title>Resequencing data analysis of finger millet.</title>
        <authorList>
            <person name="Hatakeyama M."/>
            <person name="Aluri S."/>
            <person name="Balachadran M.T."/>
            <person name="Sivarajan S.R."/>
            <person name="Poveda L."/>
            <person name="Shimizu-Inatsugi R."/>
            <person name="Schlapbach R."/>
            <person name="Sreeman S.M."/>
            <person name="Shimizu K.K."/>
        </authorList>
    </citation>
    <scope>NUCLEOTIDE SEQUENCE</scope>
</reference>
<dbReference type="PANTHER" id="PTHR33116">
    <property type="entry name" value="REVERSE TRANSCRIPTASE ZINC-BINDING DOMAIN-CONTAINING PROTEIN-RELATED-RELATED"/>
    <property type="match status" value="1"/>
</dbReference>
<name>A0AAV5DU96_ELECO</name>
<dbReference type="Proteomes" id="UP001054889">
    <property type="component" value="Unassembled WGS sequence"/>
</dbReference>
<evidence type="ECO:0000313" key="2">
    <source>
        <dbReference type="Proteomes" id="UP001054889"/>
    </source>
</evidence>